<gene>
    <name evidence="2" type="ORF">SNOG_12962</name>
</gene>
<proteinExistence type="predicted"/>
<evidence type="ECO:0000256" key="1">
    <source>
        <dbReference type="SAM" id="Phobius"/>
    </source>
</evidence>
<keyword evidence="1" id="KW-0472">Membrane</keyword>
<dbReference type="Proteomes" id="UP000001055">
    <property type="component" value="Unassembled WGS sequence"/>
</dbReference>
<dbReference type="KEGG" id="pno:SNOG_12962"/>
<dbReference type="RefSeq" id="XP_001803176.1">
    <property type="nucleotide sequence ID" value="XM_001803124.1"/>
</dbReference>
<evidence type="ECO:0000313" key="3">
    <source>
        <dbReference type="Proteomes" id="UP000001055"/>
    </source>
</evidence>
<dbReference type="InParanoid" id="Q0U5K2"/>
<reference evidence="3" key="1">
    <citation type="journal article" date="2007" name="Plant Cell">
        <title>Dothideomycete-plant interactions illuminated by genome sequencing and EST analysis of the wheat pathogen Stagonospora nodorum.</title>
        <authorList>
            <person name="Hane J.K."/>
            <person name="Lowe R.G."/>
            <person name="Solomon P.S."/>
            <person name="Tan K.C."/>
            <person name="Schoch C.L."/>
            <person name="Spatafora J.W."/>
            <person name="Crous P.W."/>
            <person name="Kodira C."/>
            <person name="Birren B.W."/>
            <person name="Galagan J.E."/>
            <person name="Torriani S.F."/>
            <person name="McDonald B.A."/>
            <person name="Oliver R.P."/>
        </authorList>
    </citation>
    <scope>NUCLEOTIDE SEQUENCE [LARGE SCALE GENOMIC DNA]</scope>
    <source>
        <strain evidence="3">SN15 / ATCC MYA-4574 / FGSC 10173</strain>
    </source>
</reference>
<accession>Q0U5K2</accession>
<keyword evidence="1" id="KW-1133">Transmembrane helix</keyword>
<name>Q0U5K2_PHANO</name>
<dbReference type="AlphaFoldDB" id="Q0U5K2"/>
<dbReference type="GeneID" id="5980089"/>
<dbReference type="HOGENOM" id="CLU_3051117_0_0_1"/>
<sequence length="54" mass="5558">MASTAFAYVHDASEDKVQARAITDEKYVGAGGSTAPFSAAAFLFPLAAMVAYGL</sequence>
<organism evidence="2 3">
    <name type="scientific">Phaeosphaeria nodorum (strain SN15 / ATCC MYA-4574 / FGSC 10173)</name>
    <name type="common">Glume blotch fungus</name>
    <name type="synonym">Parastagonospora nodorum</name>
    <dbReference type="NCBI Taxonomy" id="321614"/>
    <lineage>
        <taxon>Eukaryota</taxon>
        <taxon>Fungi</taxon>
        <taxon>Dikarya</taxon>
        <taxon>Ascomycota</taxon>
        <taxon>Pezizomycotina</taxon>
        <taxon>Dothideomycetes</taxon>
        <taxon>Pleosporomycetidae</taxon>
        <taxon>Pleosporales</taxon>
        <taxon>Pleosporineae</taxon>
        <taxon>Phaeosphaeriaceae</taxon>
        <taxon>Parastagonospora</taxon>
    </lineage>
</organism>
<feature type="transmembrane region" description="Helical" evidence="1">
    <location>
        <begin position="35"/>
        <end position="53"/>
    </location>
</feature>
<evidence type="ECO:0000313" key="2">
    <source>
        <dbReference type="EMBL" id="EAT79762.1"/>
    </source>
</evidence>
<keyword evidence="1" id="KW-0812">Transmembrane</keyword>
<dbReference type="EMBL" id="CH445348">
    <property type="protein sequence ID" value="EAT79762.1"/>
    <property type="molecule type" value="Genomic_DNA"/>
</dbReference>
<protein>
    <submittedName>
        <fullName evidence="2">Uncharacterized protein</fullName>
    </submittedName>
</protein>